<reference evidence="1 2" key="1">
    <citation type="journal article" date="2015" name="Antonie Van Leeuwenhoek">
        <title>Pseudooceanicola atlanticus gen. nov. sp. nov., isolated from surface seawater of the Atlantic Ocean and reclassification of Oceanicola batsensis, Oceanicola marinus, Oceanicola nitratireducens, Oceanicola nanhaiensis, Oceanicola antarcticus and Oceanicola flagellatus, as Pseudooceanicola batsensis comb. nov., Pseudooceanicola marinus comb. nov., Pseudooceanicola nitratireducens comb. nov., Pseudooceanicola nanhaiensis comb. nov., Pseudooceanicola antarcticus comb. nov., and Pseudooceanicola flagellatus comb. nov.</title>
        <authorList>
            <person name="Lai Q."/>
            <person name="Li G."/>
            <person name="Liu X."/>
            <person name="Du Y."/>
            <person name="Sun F."/>
            <person name="Shao Z."/>
        </authorList>
    </citation>
    <scope>NUCLEOTIDE SEQUENCE [LARGE SCALE GENOMIC DNA]</scope>
    <source>
        <strain evidence="1 2">22II-s11g</strain>
    </source>
</reference>
<proteinExistence type="predicted"/>
<dbReference type="InterPro" id="IPR036374">
    <property type="entry name" value="OxRdtase_Mopterin-bd_sf"/>
</dbReference>
<evidence type="ECO:0000313" key="2">
    <source>
        <dbReference type="Proteomes" id="UP000030004"/>
    </source>
</evidence>
<evidence type="ECO:0008006" key="3">
    <source>
        <dbReference type="Google" id="ProtNLM"/>
    </source>
</evidence>
<comment type="caution">
    <text evidence="1">The sequence shown here is derived from an EMBL/GenBank/DDBJ whole genome shotgun (WGS) entry which is preliminary data.</text>
</comment>
<dbReference type="EMBL" id="AQQX01000008">
    <property type="protein sequence ID" value="KGM47711.1"/>
    <property type="molecule type" value="Genomic_DNA"/>
</dbReference>
<gene>
    <name evidence="1" type="ORF">ATO9_16725</name>
</gene>
<dbReference type="SUPFAM" id="SSF56524">
    <property type="entry name" value="Oxidoreductase molybdopterin-binding domain"/>
    <property type="match status" value="1"/>
</dbReference>
<dbReference type="eggNOG" id="COG3915">
    <property type="taxonomic scope" value="Bacteria"/>
</dbReference>
<dbReference type="Proteomes" id="UP000030004">
    <property type="component" value="Unassembled WGS sequence"/>
</dbReference>
<keyword evidence="2" id="KW-1185">Reference proteome</keyword>
<protein>
    <recommendedName>
        <fullName evidence="3">Oxidoreductase</fullName>
    </recommendedName>
</protein>
<sequence length="153" mass="16781">MAAALFALPAQAVDLPAATSDPVLTITMGDDVYPLDSDGLRALPAVEFTTTTIWTEGPQTFVGLRVTELLERLGVDSGTLTLMAANDYQVDVDVSSFEPDGAILAYDRNGRAMGLRDKGPVWMVYPYDSDSKFRSELIYSNSIWQLDRIIVTR</sequence>
<evidence type="ECO:0000313" key="1">
    <source>
        <dbReference type="EMBL" id="KGM47711.1"/>
    </source>
</evidence>
<name>A0A0A0E9Q9_9RHOB</name>
<dbReference type="Gene3D" id="3.90.420.10">
    <property type="entry name" value="Oxidoreductase, molybdopterin-binding domain"/>
    <property type="match status" value="1"/>
</dbReference>
<accession>A0A0A0E9Q9</accession>
<organism evidence="1 2">
    <name type="scientific">Pseudooceanicola atlanticus</name>
    <dbReference type="NCBI Taxonomy" id="1461694"/>
    <lineage>
        <taxon>Bacteria</taxon>
        <taxon>Pseudomonadati</taxon>
        <taxon>Pseudomonadota</taxon>
        <taxon>Alphaproteobacteria</taxon>
        <taxon>Rhodobacterales</taxon>
        <taxon>Paracoccaceae</taxon>
        <taxon>Pseudooceanicola</taxon>
    </lineage>
</organism>
<dbReference type="STRING" id="1461694.ATO9_16725"/>
<dbReference type="AlphaFoldDB" id="A0A0A0E9Q9"/>